<reference evidence="2" key="2">
    <citation type="submission" date="2025-09" db="UniProtKB">
        <authorList>
            <consortium name="Ensembl"/>
        </authorList>
    </citation>
    <scope>IDENTIFICATION</scope>
</reference>
<feature type="compositionally biased region" description="Low complexity" evidence="1">
    <location>
        <begin position="12"/>
        <end position="26"/>
    </location>
</feature>
<accession>A0A3B3CR79</accession>
<name>A0A3B3CR79_ORYME</name>
<feature type="region of interest" description="Disordered" evidence="1">
    <location>
        <begin position="1"/>
        <end position="97"/>
    </location>
</feature>
<feature type="compositionally biased region" description="Polar residues" evidence="1">
    <location>
        <begin position="1"/>
        <end position="11"/>
    </location>
</feature>
<dbReference type="Proteomes" id="UP000261560">
    <property type="component" value="Unplaced"/>
</dbReference>
<dbReference type="STRING" id="30732.ENSOMEP00000020086"/>
<protein>
    <submittedName>
        <fullName evidence="2">Uncharacterized protein</fullName>
    </submittedName>
</protein>
<dbReference type="AlphaFoldDB" id="A0A3B3CR79"/>
<evidence type="ECO:0000313" key="3">
    <source>
        <dbReference type="Proteomes" id="UP000261560"/>
    </source>
</evidence>
<dbReference type="OMA" id="ILCNHIM"/>
<dbReference type="GeneTree" id="ENSGT01040000241272"/>
<proteinExistence type="predicted"/>
<evidence type="ECO:0000256" key="1">
    <source>
        <dbReference type="SAM" id="MobiDB-lite"/>
    </source>
</evidence>
<keyword evidence="3" id="KW-1185">Reference proteome</keyword>
<dbReference type="PaxDb" id="30732-ENSOMEP00000020086"/>
<evidence type="ECO:0000313" key="2">
    <source>
        <dbReference type="Ensembl" id="ENSOMEP00000020086.1"/>
    </source>
</evidence>
<reference evidence="2" key="1">
    <citation type="submission" date="2025-08" db="UniProtKB">
        <authorList>
            <consortium name="Ensembl"/>
        </authorList>
    </citation>
    <scope>IDENTIFICATION</scope>
</reference>
<dbReference type="Ensembl" id="ENSOMET00000029475.1">
    <property type="protein sequence ID" value="ENSOMEP00000020086.1"/>
    <property type="gene ID" value="ENSOMEG00000021912.1"/>
</dbReference>
<sequence>HFWMSASLQETGKSAKSSKSSSSGKDAASENSDERSSNSTPPPTQLNKIKYSGGPQLVKKERRQSSSRFSLTRNRELQKLPALKGDQNPTRTGPEPC</sequence>
<organism evidence="2 3">
    <name type="scientific">Oryzias melastigma</name>
    <name type="common">Marine medaka</name>
    <dbReference type="NCBI Taxonomy" id="30732"/>
    <lineage>
        <taxon>Eukaryota</taxon>
        <taxon>Metazoa</taxon>
        <taxon>Chordata</taxon>
        <taxon>Craniata</taxon>
        <taxon>Vertebrata</taxon>
        <taxon>Euteleostomi</taxon>
        <taxon>Actinopterygii</taxon>
        <taxon>Neopterygii</taxon>
        <taxon>Teleostei</taxon>
        <taxon>Neoteleostei</taxon>
        <taxon>Acanthomorphata</taxon>
        <taxon>Ovalentaria</taxon>
        <taxon>Atherinomorphae</taxon>
        <taxon>Beloniformes</taxon>
        <taxon>Adrianichthyidae</taxon>
        <taxon>Oryziinae</taxon>
        <taxon>Oryzias</taxon>
    </lineage>
</organism>